<evidence type="ECO:0000313" key="2">
    <source>
        <dbReference type="Proteomes" id="UP000800040"/>
    </source>
</evidence>
<feature type="non-terminal residue" evidence="1">
    <location>
        <position position="56"/>
    </location>
</feature>
<evidence type="ECO:0000313" key="1">
    <source>
        <dbReference type="EMBL" id="KAF1833431.1"/>
    </source>
</evidence>
<organism evidence="1 2">
    <name type="scientific">Decorospora gaudefroyi</name>
    <dbReference type="NCBI Taxonomy" id="184978"/>
    <lineage>
        <taxon>Eukaryota</taxon>
        <taxon>Fungi</taxon>
        <taxon>Dikarya</taxon>
        <taxon>Ascomycota</taxon>
        <taxon>Pezizomycotina</taxon>
        <taxon>Dothideomycetes</taxon>
        <taxon>Pleosporomycetidae</taxon>
        <taxon>Pleosporales</taxon>
        <taxon>Pleosporineae</taxon>
        <taxon>Pleosporaceae</taxon>
        <taxon>Decorospora</taxon>
    </lineage>
</organism>
<name>A0A6A5KAY0_9PLEO</name>
<dbReference type="OrthoDB" id="3695665at2759"/>
<dbReference type="EMBL" id="ML975319">
    <property type="protein sequence ID" value="KAF1833431.1"/>
    <property type="molecule type" value="Genomic_DNA"/>
</dbReference>
<dbReference type="Proteomes" id="UP000800040">
    <property type="component" value="Unassembled WGS sequence"/>
</dbReference>
<protein>
    <submittedName>
        <fullName evidence="1">Uncharacterized protein</fullName>
    </submittedName>
</protein>
<proteinExistence type="predicted"/>
<accession>A0A6A5KAY0</accession>
<sequence>YVQTATGVSIADEGEKDKNGNVIQASKEPCDLCGGQVVWATVGEWLMFCQQCGEPQ</sequence>
<gene>
    <name evidence="1" type="ORF">BDW02DRAFT_474377</name>
</gene>
<feature type="non-terminal residue" evidence="1">
    <location>
        <position position="1"/>
    </location>
</feature>
<reference evidence="1" key="1">
    <citation type="submission" date="2020-01" db="EMBL/GenBank/DDBJ databases">
        <authorList>
            <consortium name="DOE Joint Genome Institute"/>
            <person name="Haridas S."/>
            <person name="Albert R."/>
            <person name="Binder M."/>
            <person name="Bloem J."/>
            <person name="Labutti K."/>
            <person name="Salamov A."/>
            <person name="Andreopoulos B."/>
            <person name="Baker S.E."/>
            <person name="Barry K."/>
            <person name="Bills G."/>
            <person name="Bluhm B.H."/>
            <person name="Cannon C."/>
            <person name="Castanera R."/>
            <person name="Culley D.E."/>
            <person name="Daum C."/>
            <person name="Ezra D."/>
            <person name="Gonzalez J.B."/>
            <person name="Henrissat B."/>
            <person name="Kuo A."/>
            <person name="Liang C."/>
            <person name="Lipzen A."/>
            <person name="Lutzoni F."/>
            <person name="Magnuson J."/>
            <person name="Mondo S."/>
            <person name="Nolan M."/>
            <person name="Ohm R."/>
            <person name="Pangilinan J."/>
            <person name="Park H.-J."/>
            <person name="Ramirez L."/>
            <person name="Alfaro M."/>
            <person name="Sun H."/>
            <person name="Tritt A."/>
            <person name="Yoshinaga Y."/>
            <person name="Zwiers L.-H."/>
            <person name="Turgeon B.G."/>
            <person name="Goodwin S.B."/>
            <person name="Spatafora J.W."/>
            <person name="Crous P.W."/>
            <person name="Grigoriev I.V."/>
        </authorList>
    </citation>
    <scope>NUCLEOTIDE SEQUENCE</scope>
    <source>
        <strain evidence="1">P77</strain>
    </source>
</reference>
<keyword evidence="2" id="KW-1185">Reference proteome</keyword>
<dbReference type="AlphaFoldDB" id="A0A6A5KAY0"/>